<reference evidence="2" key="1">
    <citation type="submission" date="2014-07" db="EMBL/GenBank/DDBJ databases">
        <title>Identification of a novel salt tolerance gene in wild soybean by whole-genome sequencing.</title>
        <authorList>
            <person name="Lam H.-M."/>
            <person name="Qi X."/>
            <person name="Li M.-W."/>
            <person name="Liu X."/>
            <person name="Xie M."/>
            <person name="Ni M."/>
            <person name="Xu X."/>
        </authorList>
    </citation>
    <scope>NUCLEOTIDE SEQUENCE [LARGE SCALE GENOMIC DNA]</scope>
    <source>
        <tissue evidence="2">Root</tissue>
    </source>
</reference>
<accession>A0A0B2R5A8</accession>
<dbReference type="InterPro" id="IPR012340">
    <property type="entry name" value="NA-bd_OB-fold"/>
</dbReference>
<organism evidence="2">
    <name type="scientific">Glycine soja</name>
    <name type="common">Wild soybean</name>
    <dbReference type="NCBI Taxonomy" id="3848"/>
    <lineage>
        <taxon>Eukaryota</taxon>
        <taxon>Viridiplantae</taxon>
        <taxon>Streptophyta</taxon>
        <taxon>Embryophyta</taxon>
        <taxon>Tracheophyta</taxon>
        <taxon>Spermatophyta</taxon>
        <taxon>Magnoliopsida</taxon>
        <taxon>eudicotyledons</taxon>
        <taxon>Gunneridae</taxon>
        <taxon>Pentapetalae</taxon>
        <taxon>rosids</taxon>
        <taxon>fabids</taxon>
        <taxon>Fabales</taxon>
        <taxon>Fabaceae</taxon>
        <taxon>Papilionoideae</taxon>
        <taxon>50 kb inversion clade</taxon>
        <taxon>NPAAA clade</taxon>
        <taxon>indigoferoid/millettioid clade</taxon>
        <taxon>Phaseoleae</taxon>
        <taxon>Glycine</taxon>
        <taxon>Glycine subgen. Soja</taxon>
    </lineage>
</organism>
<feature type="domain" description="Replication protein A 70 kDa DNA-binding subunit B/D first OB fold" evidence="1">
    <location>
        <begin position="6"/>
        <end position="106"/>
    </location>
</feature>
<dbReference type="Proteomes" id="UP000053555">
    <property type="component" value="Unassembled WGS sequence"/>
</dbReference>
<proteinExistence type="predicted"/>
<dbReference type="AlphaFoldDB" id="A0A0B2R5A8"/>
<gene>
    <name evidence="2" type="ORF">glysoja_040219</name>
</gene>
<dbReference type="SUPFAM" id="SSF50249">
    <property type="entry name" value="Nucleic acid-binding proteins"/>
    <property type="match status" value="3"/>
</dbReference>
<dbReference type="PANTHER" id="PTHR47165:SF4">
    <property type="entry name" value="OS03G0429900 PROTEIN"/>
    <property type="match status" value="1"/>
</dbReference>
<dbReference type="CDD" id="cd04480">
    <property type="entry name" value="RPA1_DBD_A_like"/>
    <property type="match status" value="1"/>
</dbReference>
<dbReference type="Gene3D" id="2.40.50.140">
    <property type="entry name" value="Nucleic acid-binding proteins"/>
    <property type="match status" value="2"/>
</dbReference>
<dbReference type="Pfam" id="PF02721">
    <property type="entry name" value="DUF223"/>
    <property type="match status" value="1"/>
</dbReference>
<name>A0A0B2R5A8_GLYSO</name>
<dbReference type="PANTHER" id="PTHR47165">
    <property type="entry name" value="OS03G0429900 PROTEIN"/>
    <property type="match status" value="1"/>
</dbReference>
<sequence length="394" mass="44540">MSRKKNLISELHTRKGTWKIVIRITDLWQVQKQNSKQAIEMVLMDQTGTKIGATLWQELFIELRDKLHYGSSYLIKNLRIVDNQSEYRVSPIPLLVYFLKTTSVKEIQCPEIPSNIYLITPFADIISGVAPHHTLMDIVGVVVDLINVKTVNPPHRMTVRLRDNSNCKILMTVWEDYAIQLHDAIDKNLLLQEPFVVMLTLGKIKDATGQCGVGWSFQSNLVEKFLHSAQVVSIGEINNLRQDCYCLTVGTVDEIIIDAPWSYDSCPNCTTTFDPSKGGSACRSCQNSVTDTVPQYKLNVRMKHNGDKGNFLFWDATCIKLFGKTTAECQDELIAAGDDIKVFPPCVDEILSKTWAVRFKFRSQLHQSSVLDVNKEPHHIQTLTATLGLKVITN</sequence>
<protein>
    <recommendedName>
        <fullName evidence="1">Replication protein A 70 kDa DNA-binding subunit B/D first OB fold domain-containing protein</fullName>
    </recommendedName>
</protein>
<evidence type="ECO:0000313" key="2">
    <source>
        <dbReference type="EMBL" id="KHN28785.1"/>
    </source>
</evidence>
<dbReference type="EMBL" id="KN652425">
    <property type="protein sequence ID" value="KHN28785.1"/>
    <property type="molecule type" value="Genomic_DNA"/>
</dbReference>
<dbReference type="InterPro" id="IPR003871">
    <property type="entry name" value="RFA1B/D_OB_1st"/>
</dbReference>
<evidence type="ECO:0000259" key="1">
    <source>
        <dbReference type="Pfam" id="PF02721"/>
    </source>
</evidence>